<proteinExistence type="predicted"/>
<evidence type="ECO:0000313" key="4">
    <source>
        <dbReference type="Proteomes" id="UP000641386"/>
    </source>
</evidence>
<evidence type="ECO:0000313" key="3">
    <source>
        <dbReference type="EMBL" id="GHF18656.1"/>
    </source>
</evidence>
<dbReference type="CDD" id="cd06577">
    <property type="entry name" value="PASTA_pknB"/>
    <property type="match status" value="1"/>
</dbReference>
<keyword evidence="1" id="KW-0812">Transmembrane</keyword>
<protein>
    <recommendedName>
        <fullName evidence="2">PASTA domain-containing protein</fullName>
    </recommendedName>
</protein>
<name>A0A919AQI8_9ACTN</name>
<dbReference type="Gene3D" id="3.30.10.20">
    <property type="match status" value="1"/>
</dbReference>
<dbReference type="AlphaFoldDB" id="A0A919AQI8"/>
<reference evidence="3" key="1">
    <citation type="journal article" date="2014" name="Int. J. Syst. Evol. Microbiol.">
        <title>Complete genome sequence of Corynebacterium casei LMG S-19264T (=DSM 44701T), isolated from a smear-ripened cheese.</title>
        <authorList>
            <consortium name="US DOE Joint Genome Institute (JGI-PGF)"/>
            <person name="Walter F."/>
            <person name="Albersmeier A."/>
            <person name="Kalinowski J."/>
            <person name="Ruckert C."/>
        </authorList>
    </citation>
    <scope>NUCLEOTIDE SEQUENCE</scope>
    <source>
        <strain evidence="3">JCM 3302</strain>
    </source>
</reference>
<keyword evidence="1" id="KW-1133">Transmembrane helix</keyword>
<dbReference type="Pfam" id="PF03793">
    <property type="entry name" value="PASTA"/>
    <property type="match status" value="1"/>
</dbReference>
<accession>A0A919AQI8</accession>
<dbReference type="Proteomes" id="UP000641386">
    <property type="component" value="Unassembled WGS sequence"/>
</dbReference>
<evidence type="ECO:0000256" key="1">
    <source>
        <dbReference type="SAM" id="Phobius"/>
    </source>
</evidence>
<feature type="domain" description="PASTA" evidence="2">
    <location>
        <begin position="113"/>
        <end position="166"/>
    </location>
</feature>
<dbReference type="EMBL" id="BNBC01000084">
    <property type="protein sequence ID" value="GHF18656.1"/>
    <property type="molecule type" value="Genomic_DNA"/>
</dbReference>
<sequence>MTSYDSRPSGDSGYTPLEEELVRAMHGFAGAADVPRFDTDRVVRRSRRKRATAMAGGAAAVLLAIGGGTALATSVTRGPEPLNATSAATTGDRNHTTVLLGLPGGHSAPIRLAGNDETLAKAALAKGGLKIGFVKAACDGKPGSVIAVSPHAPTVVHKGDTVTVTLCAG</sequence>
<keyword evidence="4" id="KW-1185">Reference proteome</keyword>
<evidence type="ECO:0000259" key="2">
    <source>
        <dbReference type="Pfam" id="PF03793"/>
    </source>
</evidence>
<reference evidence="3" key="2">
    <citation type="submission" date="2020-09" db="EMBL/GenBank/DDBJ databases">
        <authorList>
            <person name="Sun Q."/>
            <person name="Ohkuma M."/>
        </authorList>
    </citation>
    <scope>NUCLEOTIDE SEQUENCE</scope>
    <source>
        <strain evidence="3">JCM 3302</strain>
    </source>
</reference>
<comment type="caution">
    <text evidence="3">The sequence shown here is derived from an EMBL/GenBank/DDBJ whole genome shotgun (WGS) entry which is preliminary data.</text>
</comment>
<organism evidence="3 4">
    <name type="scientific">Streptomyces spiralis</name>
    <dbReference type="NCBI Taxonomy" id="66376"/>
    <lineage>
        <taxon>Bacteria</taxon>
        <taxon>Bacillati</taxon>
        <taxon>Actinomycetota</taxon>
        <taxon>Actinomycetes</taxon>
        <taxon>Kitasatosporales</taxon>
        <taxon>Streptomycetaceae</taxon>
        <taxon>Streptomyces</taxon>
    </lineage>
</organism>
<dbReference type="RefSeq" id="WP_189908237.1">
    <property type="nucleotide sequence ID" value="NZ_BNBC01000084.1"/>
</dbReference>
<gene>
    <name evidence="3" type="ORF">GCM10014715_86970</name>
</gene>
<keyword evidence="1" id="KW-0472">Membrane</keyword>
<feature type="transmembrane region" description="Helical" evidence="1">
    <location>
        <begin position="51"/>
        <end position="72"/>
    </location>
</feature>
<dbReference type="InterPro" id="IPR005543">
    <property type="entry name" value="PASTA_dom"/>
</dbReference>